<dbReference type="InterPro" id="IPR011990">
    <property type="entry name" value="TPR-like_helical_dom_sf"/>
</dbReference>
<sequence length="422" mass="45968">MDRAFLFEEHASVLPHWVGRHVHGATLVCLDAHLDLQFIEPARIAQLRACRDAAAVAALESPHPLSPRRDACYGIEDFLYAAAQLGVVGRLVWVAPPHVLAEMGAALRALRQMEGVTPEDIASFQRMPGGWFEGRLLGVELVVGALEELVALPLPEPVLVDIDTDYFVQVPEDRLWVRPQAVLRQLRNWLGAGRELTIARSVSSGFLPLRHRFVSDLLAALWEGRAEDVAHGQGLLDMELSGLPLPALPGNDDLLRRLGEIRAHGRPVDLASVLALRREVERSEEDGERRATEWILLGQLYAAFGNAAEASECHEQAEIAFGGHPDLALQVGKLELAAGHPQEALPWLHLAAQDDETRVAAWYHLALCAAALNDPAQGWRWAHAAHEAAPAWDGCGQLERVLAGAAAQPGYDHALAARSSVG</sequence>
<dbReference type="EMBL" id="JABBFX010000001">
    <property type="protein sequence ID" value="NML45646.1"/>
    <property type="molecule type" value="Genomic_DNA"/>
</dbReference>
<keyword evidence="2" id="KW-1185">Reference proteome</keyword>
<organism evidence="1 2">
    <name type="scientific">Ramlibacter agri</name>
    <dbReference type="NCBI Taxonomy" id="2728837"/>
    <lineage>
        <taxon>Bacteria</taxon>
        <taxon>Pseudomonadati</taxon>
        <taxon>Pseudomonadota</taxon>
        <taxon>Betaproteobacteria</taxon>
        <taxon>Burkholderiales</taxon>
        <taxon>Comamonadaceae</taxon>
        <taxon>Ramlibacter</taxon>
    </lineage>
</organism>
<dbReference type="SUPFAM" id="SSF48452">
    <property type="entry name" value="TPR-like"/>
    <property type="match status" value="1"/>
</dbReference>
<evidence type="ECO:0000313" key="1">
    <source>
        <dbReference type="EMBL" id="NML45646.1"/>
    </source>
</evidence>
<comment type="caution">
    <text evidence="1">The sequence shown here is derived from an EMBL/GenBank/DDBJ whole genome shotgun (WGS) entry which is preliminary data.</text>
</comment>
<accession>A0A848H3U1</accession>
<protein>
    <recommendedName>
        <fullName evidence="3">Tetratricopeptide repeat protein</fullName>
    </recommendedName>
</protein>
<gene>
    <name evidence="1" type="ORF">HHL11_17990</name>
</gene>
<dbReference type="Gene3D" id="1.25.40.10">
    <property type="entry name" value="Tetratricopeptide repeat domain"/>
    <property type="match status" value="1"/>
</dbReference>
<dbReference type="RefSeq" id="WP_169419724.1">
    <property type="nucleotide sequence ID" value="NZ_JABBFX010000001.1"/>
</dbReference>
<evidence type="ECO:0008006" key="3">
    <source>
        <dbReference type="Google" id="ProtNLM"/>
    </source>
</evidence>
<name>A0A848H3U1_9BURK</name>
<evidence type="ECO:0000313" key="2">
    <source>
        <dbReference type="Proteomes" id="UP000541185"/>
    </source>
</evidence>
<reference evidence="1 2" key="1">
    <citation type="submission" date="2020-04" db="EMBL/GenBank/DDBJ databases">
        <title>Ramlibacter sp. G-1-2-2 isolated from soil.</title>
        <authorList>
            <person name="Dahal R.H."/>
        </authorList>
    </citation>
    <scope>NUCLEOTIDE SEQUENCE [LARGE SCALE GENOMIC DNA]</scope>
    <source>
        <strain evidence="1 2">G-1-2-2</strain>
    </source>
</reference>
<dbReference type="AlphaFoldDB" id="A0A848H3U1"/>
<proteinExistence type="predicted"/>
<dbReference type="Proteomes" id="UP000541185">
    <property type="component" value="Unassembled WGS sequence"/>
</dbReference>